<sequence>MSFEIWISFVAASLALCFTPGPTVLLVIGQSLAYGKRSVLPTVLGVMSGDLIALTFSLIGIGAILATSAEVFHIMKWTGALYLVYLGIKAWRRPVSEADTDVPTLGNAWQVYKDALMITALNPKGLVFFMAFLPLFINPQASNVTTQMCILAASFIGASICSVSVYAYFGGRVKAHLSSAKTQARFNKASGGMLIGAGIMTSIIDR</sequence>
<organism evidence="6">
    <name type="scientific">Vibrio coralliilyticus</name>
    <dbReference type="NCBI Taxonomy" id="190893"/>
    <lineage>
        <taxon>Bacteria</taxon>
        <taxon>Pseudomonadati</taxon>
        <taxon>Pseudomonadota</taxon>
        <taxon>Gammaproteobacteria</taxon>
        <taxon>Vibrionales</taxon>
        <taxon>Vibrionaceae</taxon>
        <taxon>Vibrio</taxon>
    </lineage>
</organism>
<dbReference type="PANTHER" id="PTHR30086">
    <property type="entry name" value="ARGININE EXPORTER PROTEIN ARGO"/>
    <property type="match status" value="1"/>
</dbReference>
<comment type="subcellular location">
    <subcellularLocation>
        <location evidence="1">Cell membrane</location>
        <topology evidence="1">Multi-pass membrane protein</topology>
    </subcellularLocation>
</comment>
<evidence type="ECO:0000256" key="2">
    <source>
        <dbReference type="ARBA" id="ARBA00022475"/>
    </source>
</evidence>
<dbReference type="RefSeq" id="WP_045985601.1">
    <property type="nucleotide sequence ID" value="NZ_CP063053.1"/>
</dbReference>
<dbReference type="PANTHER" id="PTHR30086:SF20">
    <property type="entry name" value="ARGININE EXPORTER PROTEIN ARGO-RELATED"/>
    <property type="match status" value="1"/>
</dbReference>
<accession>A0A837G8M4</accession>
<evidence type="ECO:0000256" key="1">
    <source>
        <dbReference type="ARBA" id="ARBA00004651"/>
    </source>
</evidence>
<keyword evidence="2" id="KW-1003">Cell membrane</keyword>
<dbReference type="InterPro" id="IPR001123">
    <property type="entry name" value="LeuE-type"/>
</dbReference>
<comment type="caution">
    <text evidence="6">The sequence shown here is derived from an EMBL/GenBank/DDBJ whole genome shotgun (WGS) entry which is preliminary data.</text>
</comment>
<reference evidence="6" key="1">
    <citation type="journal article" date="2015" name="BMC Genomics">
        <title>Genome mining reveals unlocked bioactive potential of marine Gram-negative bacteria.</title>
        <authorList>
            <person name="Machado H."/>
            <person name="Sonnenschein E.C."/>
            <person name="Melchiorsen J."/>
            <person name="Gram L."/>
        </authorList>
    </citation>
    <scope>NUCLEOTIDE SEQUENCE</scope>
    <source>
        <strain evidence="6">S2052</strain>
    </source>
</reference>
<dbReference type="Pfam" id="PF01810">
    <property type="entry name" value="LysE"/>
    <property type="match status" value="1"/>
</dbReference>
<dbReference type="AlphaFoldDB" id="A0A837G8M4"/>
<dbReference type="GO" id="GO:0005886">
    <property type="term" value="C:plasma membrane"/>
    <property type="evidence" value="ECO:0007669"/>
    <property type="project" value="UniProtKB-SubCell"/>
</dbReference>
<dbReference type="GO" id="GO:0015171">
    <property type="term" value="F:amino acid transmembrane transporter activity"/>
    <property type="evidence" value="ECO:0007669"/>
    <property type="project" value="TreeGrafter"/>
</dbReference>
<keyword evidence="3" id="KW-0812">Transmembrane</keyword>
<evidence type="ECO:0000256" key="3">
    <source>
        <dbReference type="ARBA" id="ARBA00022692"/>
    </source>
</evidence>
<evidence type="ECO:0000256" key="5">
    <source>
        <dbReference type="ARBA" id="ARBA00023136"/>
    </source>
</evidence>
<dbReference type="PIRSF" id="PIRSF006324">
    <property type="entry name" value="LeuE"/>
    <property type="match status" value="1"/>
</dbReference>
<keyword evidence="5" id="KW-0472">Membrane</keyword>
<proteinExistence type="predicted"/>
<keyword evidence="4" id="KW-1133">Transmembrane helix</keyword>
<evidence type="ECO:0000256" key="4">
    <source>
        <dbReference type="ARBA" id="ARBA00022989"/>
    </source>
</evidence>
<name>A0A837G8M4_9VIBR</name>
<evidence type="ECO:0000313" key="6">
    <source>
        <dbReference type="EMBL" id="KJY75003.1"/>
    </source>
</evidence>
<dbReference type="EMBL" id="JXXR01000008">
    <property type="protein sequence ID" value="KJY75003.1"/>
    <property type="molecule type" value="Genomic_DNA"/>
</dbReference>
<protein>
    <submittedName>
        <fullName evidence="6">Lysine transporter LysE</fullName>
    </submittedName>
</protein>
<gene>
    <name evidence="6" type="ORF">TW71_08765</name>
</gene>